<comment type="caution">
    <text evidence="2">The sequence shown here is derived from an EMBL/GenBank/DDBJ whole genome shotgun (WGS) entry which is preliminary data.</text>
</comment>
<sequence length="421" mass="48347">MDTTLLELFAEPGNAHDAFMEGKPPVLSKPNRGTAAKDDLSPEAKLALLELPELSSRCDGKERNRLIVKRYYYRRLTTLGELRAEAERLEAQYKTLIRAEYENGLTPSTADELARKTRLDEIRDAFVELAMMSDALREENERLQSTQVEYEKTEKELAQMYITQVRKATRTHTKMEAKKENPAIVVRKINSIECAEITAKAYERITAFRESTESFTSGISAFGWRDCYRHDKGNIDFSLEKTFQYQSLEDAVDKTWEVFTDANALASVYPATLNPKFHELQRLDANNVLYYHTLQKNDHDIVCRSLVLVSRLSAMDGDGCVLIFRSLNPRHYVVSEGEIDTSRDRRGRQKLEPRGEETWFKVFMWAVYRRTGPSGEHCTTEFGGTLFETPTIAASWWLVERLRCTMKVEGIVFGPTNLFAE</sequence>
<dbReference type="EMBL" id="SPLM01000041">
    <property type="protein sequence ID" value="TMW64148.1"/>
    <property type="molecule type" value="Genomic_DNA"/>
</dbReference>
<reference evidence="2" key="1">
    <citation type="submission" date="2019-03" db="EMBL/GenBank/DDBJ databases">
        <title>Long read genome sequence of the mycoparasitic Pythium oligandrum ATCC 38472 isolated from sugarbeet rhizosphere.</title>
        <authorList>
            <person name="Gaulin E."/>
        </authorList>
    </citation>
    <scope>NUCLEOTIDE SEQUENCE</scope>
    <source>
        <strain evidence="2">ATCC 38472_TT</strain>
    </source>
</reference>
<keyword evidence="3" id="KW-1185">Reference proteome</keyword>
<feature type="coiled-coil region" evidence="1">
    <location>
        <begin position="129"/>
        <end position="156"/>
    </location>
</feature>
<protein>
    <submittedName>
        <fullName evidence="2">Uncharacterized protein</fullName>
    </submittedName>
</protein>
<keyword evidence="1" id="KW-0175">Coiled coil</keyword>
<evidence type="ECO:0000256" key="1">
    <source>
        <dbReference type="SAM" id="Coils"/>
    </source>
</evidence>
<name>A0A8K1CKQ5_PYTOL</name>
<accession>A0A8K1CKQ5</accession>
<proteinExistence type="predicted"/>
<evidence type="ECO:0000313" key="2">
    <source>
        <dbReference type="EMBL" id="TMW64148.1"/>
    </source>
</evidence>
<dbReference type="Proteomes" id="UP000794436">
    <property type="component" value="Unassembled WGS sequence"/>
</dbReference>
<evidence type="ECO:0000313" key="3">
    <source>
        <dbReference type="Proteomes" id="UP000794436"/>
    </source>
</evidence>
<organism evidence="2 3">
    <name type="scientific">Pythium oligandrum</name>
    <name type="common">Mycoparasitic fungus</name>
    <dbReference type="NCBI Taxonomy" id="41045"/>
    <lineage>
        <taxon>Eukaryota</taxon>
        <taxon>Sar</taxon>
        <taxon>Stramenopiles</taxon>
        <taxon>Oomycota</taxon>
        <taxon>Peronosporomycetes</taxon>
        <taxon>Pythiales</taxon>
        <taxon>Pythiaceae</taxon>
        <taxon>Pythium</taxon>
    </lineage>
</organism>
<dbReference type="OrthoDB" id="97510at2759"/>
<gene>
    <name evidence="2" type="ORF">Poli38472_014265</name>
</gene>
<dbReference type="AlphaFoldDB" id="A0A8K1CKQ5"/>